<dbReference type="SUPFAM" id="SSF52200">
    <property type="entry name" value="Toll/Interleukin receptor TIR domain"/>
    <property type="match status" value="1"/>
</dbReference>
<dbReference type="GO" id="GO:0006952">
    <property type="term" value="P:defense response"/>
    <property type="evidence" value="ECO:0007669"/>
    <property type="project" value="InterPro"/>
</dbReference>
<dbReference type="InterPro" id="IPR035897">
    <property type="entry name" value="Toll_tir_struct_dom_sf"/>
</dbReference>
<name>A0A9D4Z738_ADICA</name>
<evidence type="ECO:0000313" key="2">
    <source>
        <dbReference type="EMBL" id="KAI5063037.1"/>
    </source>
</evidence>
<accession>A0A9D4Z738</accession>
<gene>
    <name evidence="2" type="ORF">GOP47_0021584</name>
</gene>
<feature type="domain" description="TIR" evidence="1">
    <location>
        <begin position="7"/>
        <end position="174"/>
    </location>
</feature>
<dbReference type="PANTHER" id="PTHR11017">
    <property type="entry name" value="LEUCINE-RICH REPEAT-CONTAINING PROTEIN"/>
    <property type="match status" value="1"/>
</dbReference>
<protein>
    <recommendedName>
        <fullName evidence="1">TIR domain-containing protein</fullName>
    </recommendedName>
</protein>
<dbReference type="AlphaFoldDB" id="A0A9D4Z738"/>
<organism evidence="2 3">
    <name type="scientific">Adiantum capillus-veneris</name>
    <name type="common">Maidenhair fern</name>
    <dbReference type="NCBI Taxonomy" id="13818"/>
    <lineage>
        <taxon>Eukaryota</taxon>
        <taxon>Viridiplantae</taxon>
        <taxon>Streptophyta</taxon>
        <taxon>Embryophyta</taxon>
        <taxon>Tracheophyta</taxon>
        <taxon>Polypodiopsida</taxon>
        <taxon>Polypodiidae</taxon>
        <taxon>Polypodiales</taxon>
        <taxon>Pteridineae</taxon>
        <taxon>Pteridaceae</taxon>
        <taxon>Vittarioideae</taxon>
        <taxon>Adiantum</taxon>
    </lineage>
</organism>
<dbReference type="InterPro" id="IPR044974">
    <property type="entry name" value="Disease_R_plants"/>
</dbReference>
<dbReference type="Proteomes" id="UP000886520">
    <property type="component" value="Chromosome 21"/>
</dbReference>
<dbReference type="EMBL" id="JABFUD020000021">
    <property type="protein sequence ID" value="KAI5063037.1"/>
    <property type="molecule type" value="Genomic_DNA"/>
</dbReference>
<comment type="caution">
    <text evidence="2">The sequence shown here is derived from an EMBL/GenBank/DDBJ whole genome shotgun (WGS) entry which is preliminary data.</text>
</comment>
<dbReference type="PROSITE" id="PS50104">
    <property type="entry name" value="TIR"/>
    <property type="match status" value="1"/>
</dbReference>
<dbReference type="Pfam" id="PF01582">
    <property type="entry name" value="TIR"/>
    <property type="match status" value="1"/>
</dbReference>
<dbReference type="PANTHER" id="PTHR11017:SF579">
    <property type="entry name" value="TIR DOMAIN-CONTAINING PROTEIN"/>
    <property type="match status" value="1"/>
</dbReference>
<dbReference type="Gene3D" id="3.40.50.10140">
    <property type="entry name" value="Toll/interleukin-1 receptor homology (TIR) domain"/>
    <property type="match status" value="1"/>
</dbReference>
<evidence type="ECO:0000313" key="3">
    <source>
        <dbReference type="Proteomes" id="UP000886520"/>
    </source>
</evidence>
<dbReference type="GO" id="GO:0007165">
    <property type="term" value="P:signal transduction"/>
    <property type="evidence" value="ECO:0007669"/>
    <property type="project" value="InterPro"/>
</dbReference>
<dbReference type="SMART" id="SM00255">
    <property type="entry name" value="TIR"/>
    <property type="match status" value="1"/>
</dbReference>
<keyword evidence="3" id="KW-1185">Reference proteome</keyword>
<proteinExistence type="predicted"/>
<dbReference type="OrthoDB" id="6160824at2759"/>
<dbReference type="InterPro" id="IPR000157">
    <property type="entry name" value="TIR_dom"/>
</dbReference>
<evidence type="ECO:0000259" key="1">
    <source>
        <dbReference type="PROSITE" id="PS50104"/>
    </source>
</evidence>
<reference evidence="2" key="1">
    <citation type="submission" date="2021-01" db="EMBL/GenBank/DDBJ databases">
        <title>Adiantum capillus-veneris genome.</title>
        <authorList>
            <person name="Fang Y."/>
            <person name="Liao Q."/>
        </authorList>
    </citation>
    <scope>NUCLEOTIDE SEQUENCE</scope>
    <source>
        <strain evidence="2">H3</strain>
        <tissue evidence="2">Leaf</tissue>
    </source>
</reference>
<sequence>MQQSSSCVSDIFLSHSGAQKGFAKDLYRTLTSHGFSTFFDQNRDSLPLGEDFPRHILTAASACKLALVVLSDEYLSSKWPMIELCAVMHATPSVKILPLFFRLVPDDLKRKGNLKKWHSKWRAFAKQDKRISLMEWEKAVQSLRSLHGLAYDATGQEGELTYIERIVNNILSSQGPLAPRKMFETSYVKGRDRLCKVVSLLKDHSLSKTPMFVAMDNISADQSSEELQRILHYVIGLGSQVLLTAGTFDILRPALKRMQHLMCNCICDSMRMPSIDEDEATNLLLETMSLGGDSAPHQLDIGLGQEEEQVVRNILRMCSFGRKDFLPLVVKRMGAMLVSNERDVDRWARDQKRFWSSFNNKVMEAYREDVVQELILKSFKDSLDEELQLLFLDVALFIQPSYFQGSSHEWSILGFMHGRDEAIVRELVRRLKRLCFIEAIDETGRILVHDIYLNFAKSIQEKRFVCRSYYVSRQCSDSHAVEVDLELEERGAEWPVRAMILEVEAVCETICLRNFSSLKSVVIRNCRSLLKVRIAGLTSPVSLDIIGFDGTPLLECNDLDVYASMQNMKSLNLISANTLVVESASALYT</sequence>